<feature type="transmembrane region" description="Helical" evidence="2">
    <location>
        <begin position="40"/>
        <end position="58"/>
    </location>
</feature>
<keyword evidence="3" id="KW-0813">Transport</keyword>
<dbReference type="GO" id="GO:0008643">
    <property type="term" value="P:carbohydrate transport"/>
    <property type="evidence" value="ECO:0007669"/>
    <property type="project" value="InterPro"/>
</dbReference>
<dbReference type="STRING" id="247633.GP2143_17486"/>
<feature type="transmembrane region" description="Helical" evidence="2">
    <location>
        <begin position="187"/>
        <end position="207"/>
    </location>
</feature>
<keyword evidence="3" id="KW-0762">Sugar transport</keyword>
<dbReference type="Pfam" id="PF13347">
    <property type="entry name" value="MFS_2"/>
    <property type="match status" value="1"/>
</dbReference>
<feature type="transmembrane region" description="Helical" evidence="2">
    <location>
        <begin position="79"/>
        <end position="97"/>
    </location>
</feature>
<organism evidence="3 4">
    <name type="scientific">marine gamma proteobacterium HTCC2143</name>
    <dbReference type="NCBI Taxonomy" id="247633"/>
    <lineage>
        <taxon>Bacteria</taxon>
        <taxon>Pseudomonadati</taxon>
        <taxon>Pseudomonadota</taxon>
        <taxon>Gammaproteobacteria</taxon>
        <taxon>Cellvibrionales</taxon>
        <taxon>Spongiibacteraceae</taxon>
        <taxon>BD1-7 clade</taxon>
    </lineage>
</organism>
<feature type="transmembrane region" description="Helical" evidence="2">
    <location>
        <begin position="311"/>
        <end position="329"/>
    </location>
</feature>
<comment type="similarity">
    <text evidence="1">Belongs to the sodium:galactoside symporter (TC 2.A.2) family.</text>
</comment>
<name>A0YAB7_9GAMM</name>
<accession>A0YAB7</accession>
<dbReference type="SUPFAM" id="SSF103473">
    <property type="entry name" value="MFS general substrate transporter"/>
    <property type="match status" value="1"/>
</dbReference>
<dbReference type="PANTHER" id="PTHR11328">
    <property type="entry name" value="MAJOR FACILITATOR SUPERFAMILY DOMAIN-CONTAINING PROTEIN"/>
    <property type="match status" value="1"/>
</dbReference>
<evidence type="ECO:0000256" key="2">
    <source>
        <dbReference type="SAM" id="Phobius"/>
    </source>
</evidence>
<dbReference type="eggNOG" id="COG2211">
    <property type="taxonomic scope" value="Bacteria"/>
</dbReference>
<proteinExistence type="inferred from homology"/>
<keyword evidence="2" id="KW-0472">Membrane</keyword>
<dbReference type="GO" id="GO:0015293">
    <property type="term" value="F:symporter activity"/>
    <property type="evidence" value="ECO:0007669"/>
    <property type="project" value="InterPro"/>
</dbReference>
<protein>
    <submittedName>
        <fullName evidence="3">Sugar transporter</fullName>
    </submittedName>
</protein>
<feature type="transmembrane region" description="Helical" evidence="2">
    <location>
        <begin position="279"/>
        <end position="299"/>
    </location>
</feature>
<comment type="caution">
    <text evidence="3">The sequence shown here is derived from an EMBL/GenBank/DDBJ whole genome shotgun (WGS) entry which is preliminary data.</text>
</comment>
<dbReference type="Gene3D" id="1.20.1250.20">
    <property type="entry name" value="MFS general substrate transporter like domains"/>
    <property type="match status" value="1"/>
</dbReference>
<keyword evidence="4" id="KW-1185">Reference proteome</keyword>
<feature type="transmembrane region" description="Helical" evidence="2">
    <location>
        <begin position="109"/>
        <end position="133"/>
    </location>
</feature>
<feature type="transmembrane region" description="Helical" evidence="2">
    <location>
        <begin position="12"/>
        <end position="34"/>
    </location>
</feature>
<feature type="transmembrane region" description="Helical" evidence="2">
    <location>
        <begin position="428"/>
        <end position="451"/>
    </location>
</feature>
<gene>
    <name evidence="3" type="ORF">GP2143_17486</name>
</gene>
<reference evidence="3 4" key="1">
    <citation type="journal article" date="2010" name="J. Bacteriol.">
        <title>Genome sequence of the oligotrophic marine Gammaproteobacterium HTCC2143, isolated from the Oregon Coast.</title>
        <authorList>
            <person name="Oh H.M."/>
            <person name="Kang I."/>
            <person name="Ferriera S."/>
            <person name="Giovannoni S.J."/>
            <person name="Cho J.C."/>
        </authorList>
    </citation>
    <scope>NUCLEOTIDE SEQUENCE [LARGE SCALE GENOMIC DNA]</scope>
    <source>
        <strain evidence="3 4">HTCC2143</strain>
    </source>
</reference>
<feature type="transmembrane region" description="Helical" evidence="2">
    <location>
        <begin position="341"/>
        <end position="360"/>
    </location>
</feature>
<sequence length="480" mass="53276">MKEISFGAKFSYGIGTMTYSIKDAAFAIFVLLFYKQVLGLSGTLTGLAIFISVMWDAVSDPMIGAWSDRLKSRWGRRHPMMVAGTLPLAFSFIMLFSPLDAVRDTQWPLFFWLLASVIAVRTFLTVFIIPHTAMGAEISDDYHERTSIVNFRTNLGWTIGVLLPAITLPLLFKDAGGIDGRFVIENYYYYGWVSFFAVILVATICIVGTRQFIPRLKEVASRNKPSIGFSGMIRDTLATLGNENFKRIIFLDLAMGAMMGVMGALNMIAYTYFWELTVLQISVLALASIAAVTIFFPGMSFIAQRWQKQTLLKFSVIGLFFNTLWLYPARLLDLLPENGSALLFVFIFINMMLFTGLTIIRTVNIHSIMADIADEHELKTGRRQEGVFFAAAAFATKFVMGFGYMVAGPLLDIIGLEAGVAPGDVPDTALLGIGVIMGPVLALLYVVPWWMSTKLDVSKERLAEVHSKLRSGEQIPDGPV</sequence>
<feature type="transmembrane region" description="Helical" evidence="2">
    <location>
        <begin position="249"/>
        <end position="273"/>
    </location>
</feature>
<keyword evidence="2" id="KW-0812">Transmembrane</keyword>
<dbReference type="GO" id="GO:0005886">
    <property type="term" value="C:plasma membrane"/>
    <property type="evidence" value="ECO:0007669"/>
    <property type="project" value="TreeGrafter"/>
</dbReference>
<evidence type="ECO:0000313" key="4">
    <source>
        <dbReference type="Proteomes" id="UP000004931"/>
    </source>
</evidence>
<dbReference type="InterPro" id="IPR039672">
    <property type="entry name" value="MFS_2"/>
</dbReference>
<dbReference type="EMBL" id="AAVT01000001">
    <property type="protein sequence ID" value="EAW33071.1"/>
    <property type="molecule type" value="Genomic_DNA"/>
</dbReference>
<dbReference type="OrthoDB" id="181905at2"/>
<dbReference type="InterPro" id="IPR036259">
    <property type="entry name" value="MFS_trans_sf"/>
</dbReference>
<dbReference type="AlphaFoldDB" id="A0YAB7"/>
<keyword evidence="2" id="KW-1133">Transmembrane helix</keyword>
<dbReference type="Proteomes" id="UP000004931">
    <property type="component" value="Unassembled WGS sequence"/>
</dbReference>
<evidence type="ECO:0000256" key="1">
    <source>
        <dbReference type="ARBA" id="ARBA00009617"/>
    </source>
</evidence>
<evidence type="ECO:0000313" key="3">
    <source>
        <dbReference type="EMBL" id="EAW33071.1"/>
    </source>
</evidence>
<feature type="transmembrane region" description="Helical" evidence="2">
    <location>
        <begin position="387"/>
        <end position="408"/>
    </location>
</feature>
<feature type="transmembrane region" description="Helical" evidence="2">
    <location>
        <begin position="154"/>
        <end position="172"/>
    </location>
</feature>
<dbReference type="PANTHER" id="PTHR11328:SF24">
    <property type="entry name" value="MAJOR FACILITATOR SUPERFAMILY (MFS) PROFILE DOMAIN-CONTAINING PROTEIN"/>
    <property type="match status" value="1"/>
</dbReference>